<dbReference type="OrthoDB" id="9964353at2"/>
<organism evidence="1 2">
    <name type="scientific">Leptospira gomenensis</name>
    <dbReference type="NCBI Taxonomy" id="2484974"/>
    <lineage>
        <taxon>Bacteria</taxon>
        <taxon>Pseudomonadati</taxon>
        <taxon>Spirochaetota</taxon>
        <taxon>Spirochaetia</taxon>
        <taxon>Leptospirales</taxon>
        <taxon>Leptospiraceae</taxon>
        <taxon>Leptospira</taxon>
    </lineage>
</organism>
<accession>A0A5F1Y6J9</accession>
<keyword evidence="2" id="KW-1185">Reference proteome</keyword>
<proteinExistence type="predicted"/>
<gene>
    <name evidence="1" type="ORF">EHQ17_16450</name>
</gene>
<name>A0A5F1Y6J9_9LEPT</name>
<dbReference type="Proteomes" id="UP000298277">
    <property type="component" value="Unassembled WGS sequence"/>
</dbReference>
<evidence type="ECO:0000313" key="2">
    <source>
        <dbReference type="Proteomes" id="UP000298277"/>
    </source>
</evidence>
<protein>
    <submittedName>
        <fullName evidence="1">Uncharacterized protein</fullName>
    </submittedName>
</protein>
<dbReference type="AlphaFoldDB" id="A0A5F1Y6J9"/>
<sequence length="81" mass="9198">MKSSDKPVVSNFDGELLVSTGTLSLISRLLFPITLVEGLLNDRDSCDVERNPENVHDARKFLSEYDPNFFGERKKIRKKGN</sequence>
<dbReference type="RefSeq" id="WP_135589933.1">
    <property type="nucleotide sequence ID" value="NZ_RQEZ01000108.1"/>
</dbReference>
<dbReference type="EMBL" id="RQFA01000073">
    <property type="protein sequence ID" value="TGK28951.1"/>
    <property type="molecule type" value="Genomic_DNA"/>
</dbReference>
<reference evidence="1" key="1">
    <citation type="journal article" date="2019" name="PLoS Negl. Trop. Dis.">
        <title>Revisiting the worldwide diversity of Leptospira species in the environment.</title>
        <authorList>
            <person name="Vincent A.T."/>
            <person name="Schiettekatte O."/>
            <person name="Bourhy P."/>
            <person name="Veyrier F.J."/>
            <person name="Picardeau M."/>
        </authorList>
    </citation>
    <scope>NUCLEOTIDE SEQUENCE [LARGE SCALE GENOMIC DNA]</scope>
    <source>
        <strain evidence="1">201800299</strain>
    </source>
</reference>
<evidence type="ECO:0000313" key="1">
    <source>
        <dbReference type="EMBL" id="TGK28951.1"/>
    </source>
</evidence>
<comment type="caution">
    <text evidence="1">The sequence shown here is derived from an EMBL/GenBank/DDBJ whole genome shotgun (WGS) entry which is preliminary data.</text>
</comment>